<gene>
    <name evidence="12" type="ORF">GCM10007362_48190</name>
</gene>
<evidence type="ECO:0000256" key="1">
    <source>
        <dbReference type="ARBA" id="ARBA00004168"/>
    </source>
</evidence>
<evidence type="ECO:0000256" key="3">
    <source>
        <dbReference type="ARBA" id="ARBA00022525"/>
    </source>
</evidence>
<dbReference type="Gene3D" id="2.60.40.740">
    <property type="match status" value="5"/>
</dbReference>
<feature type="domain" description="Collagen binding" evidence="9">
    <location>
        <begin position="712"/>
        <end position="834"/>
    </location>
</feature>
<feature type="compositionally biased region" description="Polar residues" evidence="6">
    <location>
        <begin position="60"/>
        <end position="74"/>
    </location>
</feature>
<evidence type="ECO:0000259" key="11">
    <source>
        <dbReference type="Pfam" id="PF17961"/>
    </source>
</evidence>
<reference evidence="13" key="1">
    <citation type="journal article" date="2019" name="Int. J. Syst. Evol. Microbiol.">
        <title>The Global Catalogue of Microorganisms (GCM) 10K type strain sequencing project: providing services to taxonomists for standard genome sequencing and annotation.</title>
        <authorList>
            <consortium name="The Broad Institute Genomics Platform"/>
            <consortium name="The Broad Institute Genome Sequencing Center for Infectious Disease"/>
            <person name="Wu L."/>
            <person name="Ma J."/>
        </authorList>
    </citation>
    <scope>NUCLEOTIDE SEQUENCE [LARGE SCALE GENOMIC DNA]</scope>
    <source>
        <strain evidence="13">CCM 8702</strain>
    </source>
</reference>
<evidence type="ECO:0000256" key="6">
    <source>
        <dbReference type="SAM" id="MobiDB-lite"/>
    </source>
</evidence>
<dbReference type="PANTHER" id="PTHR13361">
    <property type="entry name" value="WW DOMAIN-BINDING PROTEIN 11"/>
    <property type="match status" value="1"/>
</dbReference>
<dbReference type="InterPro" id="IPR008966">
    <property type="entry name" value="Adhesion_dom_sf"/>
</dbReference>
<dbReference type="Pfam" id="PF05737">
    <property type="entry name" value="Collagen_bind"/>
    <property type="match status" value="5"/>
</dbReference>
<dbReference type="InterPro" id="IPR011252">
    <property type="entry name" value="Fibrogen-bd_dom1"/>
</dbReference>
<dbReference type="SUPFAM" id="SSF49478">
    <property type="entry name" value="Cna protein B-type domain"/>
    <property type="match status" value="1"/>
</dbReference>
<evidence type="ECO:0000256" key="8">
    <source>
        <dbReference type="SAM" id="SignalP"/>
    </source>
</evidence>
<comment type="caution">
    <text evidence="12">The sequence shown here is derived from an EMBL/GenBank/DDBJ whole genome shotgun (WGS) entry which is preliminary data.</text>
</comment>
<dbReference type="NCBIfam" id="TIGR01167">
    <property type="entry name" value="LPXTG_anchor"/>
    <property type="match status" value="1"/>
</dbReference>
<evidence type="ECO:0000256" key="4">
    <source>
        <dbReference type="ARBA" id="ARBA00022729"/>
    </source>
</evidence>
<comment type="subcellular location">
    <subcellularLocation>
        <location evidence="1">Secreted</location>
        <location evidence="1">Cell wall</location>
        <topology evidence="1">Peptidoglycan-anchor</topology>
    </subcellularLocation>
</comment>
<feature type="domain" description="Collagen binding" evidence="9">
    <location>
        <begin position="862"/>
        <end position="974"/>
    </location>
</feature>
<keyword evidence="13" id="KW-1185">Reference proteome</keyword>
<evidence type="ECO:0000313" key="12">
    <source>
        <dbReference type="EMBL" id="GGH87028.1"/>
    </source>
</evidence>
<keyword evidence="3" id="KW-0964">Secreted</keyword>
<keyword evidence="5" id="KW-0572">Peptidoglycan-anchor</keyword>
<sequence>MAILLTVHTFFGGFIASTYAAEATPASSGQSSDGAQAQSDNAPVQNESTSSDSAASADSGQPSVTNADAESNANPVPSPSSSDEVPASEDTQPAQEQADESTEVQTQEESASPDEATETVDSEADLEAAEKADAEETEQAAQAPVPVSENILNAVTLTDDAGQPIVSDDPDRFFNGENAISLNYAWALENGHPYTAGSVFEFDVPSQFRIYTPISDAPLIVSGEDGSGESAGSFSVTTDGHVTVTFSEFIESHSDVAGTLTIRTELTREVVQDSTQVKLTFPITSGEQAFVLYLKPEAGLTLSKKGTADNAAGVIRWSVDLNTSEQTLRGVKLKDAIPDGLALEAESITVTKLTKAADGMFEKGEAADPASYTLNTASGELELDFGSGELTGAYRVDYSTKLQAGKATSFKNTAVLSAQSRQDASASATVTVQRGLQMDKKVAAYDDKNQTIDWEIRYNYGDAILIPADQALLEDRFTSGQSLIENTFQVYKGSELLVRDRDYTLKIVPESGGLRGFNLQFLQDVNAEHNIKYSTKAAIAVYAKDRITNTVTSGGIKASASQVLERNLFVKTNKGADFKKRVTSWQIAINTDRFDMRDVMMKDTFPEGGLEFQESTLVIKRENGSALVRDVDYTLTTDNGIRSGFEIKFTNAVTQRYVITYDTRYEVDWKKNQKEKSFLNSSQLDFTHEGKPRVKTSSARFWPDDLTVANGAKSGVYDPSTKEITWTIKANYNQKRVDDAAIVDRLTQGQRYVEGSLEVNDMNLTGTWLGARKGASVDPSRYSASYPDADNGNELKIAFPNGIESAYWITFKTTLKGSVIEGTNVTNQAVLTGNGQTVNTWDASVNIPGGGTYAAKEGVQQADRILWTIKLNQGQSYVENARIVDTHSGSQFLDDQTFRLYRLVSSSDGKSTRGEELKRDVDYTLDIMSGDSEQFELKFAKPIESAYELEYQTVIRANDREKLSNSVRFEGDGVKKGTVDSTREIIVRTTSGSGTGGGVTGALEVTKTDAADAAIKLPGAVFVLQDSAGRRAPITRTTDEKGQIVFGNLLYGSYTLTETKAPEGYKLGDEGPATIVIGTKTLAENNGRVKTTVENEKLPNVPTTPPTEPGTPTTPPTEPGTPTTPPTEPGTPTTPPTEPGTLTPPPTEPPVVQVPDENIPQGPTEPPTQPVTPTVPPTDNTPQQPQPTEPGIEVPDENTPQGPPEVPAQPVSPEQPATPSENPEVPVPVDPIPQGVPPVVPGEPEFYVPDGDVPQGTPPVVPGTVVPGTVVPNNEADVPQDVPMLPQTGEESKLPYLFAGIGLILFGLVLRRRASMKNR</sequence>
<feature type="transmembrane region" description="Helical" evidence="7">
    <location>
        <begin position="1294"/>
        <end position="1310"/>
    </location>
</feature>
<dbReference type="InterPro" id="IPR013783">
    <property type="entry name" value="Ig-like_fold"/>
</dbReference>
<evidence type="ECO:0000256" key="2">
    <source>
        <dbReference type="ARBA" id="ARBA00022512"/>
    </source>
</evidence>
<dbReference type="InterPro" id="IPR041033">
    <property type="entry name" value="SpaA_PFL_dom_1"/>
</dbReference>
<evidence type="ECO:0000256" key="5">
    <source>
        <dbReference type="ARBA" id="ARBA00023088"/>
    </source>
</evidence>
<keyword evidence="7" id="KW-1133">Transmembrane helix</keyword>
<feature type="compositionally biased region" description="Pro residues" evidence="6">
    <location>
        <begin position="1102"/>
        <end position="1149"/>
    </location>
</feature>
<dbReference type="Pfam" id="PF17802">
    <property type="entry name" value="SpaA"/>
    <property type="match status" value="1"/>
</dbReference>
<feature type="chain" id="PRO_5046730277" description="Gram-positive cocci surface proteins LPxTG domain-containing protein" evidence="8">
    <location>
        <begin position="21"/>
        <end position="1319"/>
    </location>
</feature>
<feature type="region of interest" description="Disordered" evidence="6">
    <location>
        <begin position="22"/>
        <end position="147"/>
    </location>
</feature>
<dbReference type="Pfam" id="PF17961">
    <property type="entry name" value="Big_8"/>
    <property type="match status" value="1"/>
</dbReference>
<feature type="compositionally biased region" description="Low complexity" evidence="6">
    <location>
        <begin position="79"/>
        <end position="90"/>
    </location>
</feature>
<feature type="signal peptide" evidence="8">
    <location>
        <begin position="1"/>
        <end position="20"/>
    </location>
</feature>
<feature type="domain" description="SDR-like Ig" evidence="11">
    <location>
        <begin position="179"/>
        <end position="275"/>
    </location>
</feature>
<dbReference type="Proteomes" id="UP000605427">
    <property type="component" value="Unassembled WGS sequence"/>
</dbReference>
<organism evidence="12 13">
    <name type="scientific">Saccharibacillus endophyticus</name>
    <dbReference type="NCBI Taxonomy" id="2060666"/>
    <lineage>
        <taxon>Bacteria</taxon>
        <taxon>Bacillati</taxon>
        <taxon>Bacillota</taxon>
        <taxon>Bacilli</taxon>
        <taxon>Bacillales</taxon>
        <taxon>Paenibacillaceae</taxon>
        <taxon>Saccharibacillus</taxon>
    </lineage>
</organism>
<protein>
    <recommendedName>
        <fullName evidence="14">Gram-positive cocci surface proteins LPxTG domain-containing protein</fullName>
    </recommendedName>
</protein>
<dbReference type="EMBL" id="BMDD01000008">
    <property type="protein sequence ID" value="GGH87028.1"/>
    <property type="molecule type" value="Genomic_DNA"/>
</dbReference>
<name>A0ABQ2A8T1_9BACL</name>
<evidence type="ECO:0000313" key="13">
    <source>
        <dbReference type="Proteomes" id="UP000605427"/>
    </source>
</evidence>
<feature type="compositionally biased region" description="Low complexity" evidence="6">
    <location>
        <begin position="26"/>
        <end position="40"/>
    </location>
</feature>
<dbReference type="PANTHER" id="PTHR13361:SF1">
    <property type="entry name" value="WW DOMAIN-BINDING PROTEIN 11"/>
    <property type="match status" value="1"/>
</dbReference>
<feature type="region of interest" description="Disordered" evidence="6">
    <location>
        <begin position="1086"/>
        <end position="1261"/>
    </location>
</feature>
<evidence type="ECO:0000256" key="7">
    <source>
        <dbReference type="SAM" id="Phobius"/>
    </source>
</evidence>
<feature type="compositionally biased region" description="Pro residues" evidence="6">
    <location>
        <begin position="1225"/>
        <end position="1241"/>
    </location>
</feature>
<accession>A0ABQ2A8T1</accession>
<feature type="compositionally biased region" description="Low complexity" evidence="6">
    <location>
        <begin position="48"/>
        <end position="59"/>
    </location>
</feature>
<dbReference type="SUPFAM" id="SSF49401">
    <property type="entry name" value="Bacterial adhesins"/>
    <property type="match status" value="6"/>
</dbReference>
<feature type="domain" description="Collagen binding" evidence="9">
    <location>
        <begin position="582"/>
        <end position="684"/>
    </location>
</feature>
<dbReference type="RefSeq" id="WP_188525558.1">
    <property type="nucleotide sequence ID" value="NZ_BMDD01000008.1"/>
</dbReference>
<dbReference type="Gene3D" id="2.60.40.1280">
    <property type="match status" value="1"/>
</dbReference>
<feature type="domain" description="Collagen binding" evidence="9">
    <location>
        <begin position="302"/>
        <end position="423"/>
    </location>
</feature>
<feature type="domain" description="Collagen binding" evidence="9">
    <location>
        <begin position="440"/>
        <end position="538"/>
    </location>
</feature>
<dbReference type="InterPro" id="IPR008456">
    <property type="entry name" value="Collagen-bd_dom"/>
</dbReference>
<dbReference type="Gene3D" id="2.60.40.10">
    <property type="entry name" value="Immunoglobulins"/>
    <property type="match status" value="1"/>
</dbReference>
<keyword evidence="4 8" id="KW-0732">Signal</keyword>
<feature type="compositionally biased region" description="Pro residues" evidence="6">
    <location>
        <begin position="1163"/>
        <end position="1176"/>
    </location>
</feature>
<keyword evidence="7" id="KW-0812">Transmembrane</keyword>
<evidence type="ECO:0000259" key="10">
    <source>
        <dbReference type="Pfam" id="PF17802"/>
    </source>
</evidence>
<proteinExistence type="predicted"/>
<evidence type="ECO:0008006" key="14">
    <source>
        <dbReference type="Google" id="ProtNLM"/>
    </source>
</evidence>
<dbReference type="InterPro" id="IPR041171">
    <property type="entry name" value="SDR_Ig"/>
</dbReference>
<feature type="compositionally biased region" description="Acidic residues" evidence="6">
    <location>
        <begin position="111"/>
        <end position="127"/>
    </location>
</feature>
<feature type="compositionally biased region" description="Low complexity" evidence="6">
    <location>
        <begin position="1242"/>
        <end position="1255"/>
    </location>
</feature>
<keyword evidence="2" id="KW-0134">Cell wall</keyword>
<feature type="domain" description="SpaA-like prealbumin fold" evidence="10">
    <location>
        <begin position="1002"/>
        <end position="1083"/>
    </location>
</feature>
<keyword evidence="7" id="KW-0472">Membrane</keyword>
<evidence type="ECO:0000259" key="9">
    <source>
        <dbReference type="Pfam" id="PF05737"/>
    </source>
</evidence>